<evidence type="ECO:0000313" key="1">
    <source>
        <dbReference type="EMBL" id="KAL3394594.1"/>
    </source>
</evidence>
<name>A0ABD2WPE4_9HYME</name>
<organism evidence="1 2">
    <name type="scientific">Trichogramma kaykai</name>
    <dbReference type="NCBI Taxonomy" id="54128"/>
    <lineage>
        <taxon>Eukaryota</taxon>
        <taxon>Metazoa</taxon>
        <taxon>Ecdysozoa</taxon>
        <taxon>Arthropoda</taxon>
        <taxon>Hexapoda</taxon>
        <taxon>Insecta</taxon>
        <taxon>Pterygota</taxon>
        <taxon>Neoptera</taxon>
        <taxon>Endopterygota</taxon>
        <taxon>Hymenoptera</taxon>
        <taxon>Apocrita</taxon>
        <taxon>Proctotrupomorpha</taxon>
        <taxon>Chalcidoidea</taxon>
        <taxon>Trichogrammatidae</taxon>
        <taxon>Trichogramma</taxon>
    </lineage>
</organism>
<sequence>MVRLRNWKIKINVDDIVFIDAHRVSAEKRVPGEIVRQTEPSTFIVKSNSGAMHKRHVDQLVKPPPQRSPRLMIKNEGKL</sequence>
<protein>
    <submittedName>
        <fullName evidence="1">Uncharacterized protein</fullName>
    </submittedName>
</protein>
<proteinExistence type="predicted"/>
<dbReference type="AlphaFoldDB" id="A0ABD2WPE4"/>
<dbReference type="Proteomes" id="UP001627154">
    <property type="component" value="Unassembled WGS sequence"/>
</dbReference>
<dbReference type="EMBL" id="JBJJXI010000092">
    <property type="protein sequence ID" value="KAL3394594.1"/>
    <property type="molecule type" value="Genomic_DNA"/>
</dbReference>
<comment type="caution">
    <text evidence="1">The sequence shown here is derived from an EMBL/GenBank/DDBJ whole genome shotgun (WGS) entry which is preliminary data.</text>
</comment>
<reference evidence="1 2" key="1">
    <citation type="journal article" date="2024" name="bioRxiv">
        <title>A reference genome for Trichogramma kaykai: A tiny desert-dwelling parasitoid wasp with competing sex-ratio distorters.</title>
        <authorList>
            <person name="Culotta J."/>
            <person name="Lindsey A.R."/>
        </authorList>
    </citation>
    <scope>NUCLEOTIDE SEQUENCE [LARGE SCALE GENOMIC DNA]</scope>
    <source>
        <strain evidence="1 2">KSX58</strain>
    </source>
</reference>
<gene>
    <name evidence="1" type="ORF">TKK_011582</name>
</gene>
<keyword evidence="2" id="KW-1185">Reference proteome</keyword>
<evidence type="ECO:0000313" key="2">
    <source>
        <dbReference type="Proteomes" id="UP001627154"/>
    </source>
</evidence>
<accession>A0ABD2WPE4</accession>